<dbReference type="EMBL" id="CP043043">
    <property type="protein sequence ID" value="QEH95795.1"/>
    <property type="molecule type" value="Genomic_DNA"/>
</dbReference>
<dbReference type="GO" id="GO:0006508">
    <property type="term" value="P:proteolysis"/>
    <property type="evidence" value="ECO:0007669"/>
    <property type="project" value="InterPro"/>
</dbReference>
<protein>
    <submittedName>
        <fullName evidence="2">S9 family peptidase</fullName>
    </submittedName>
</protein>
<dbReference type="SUPFAM" id="SSF82171">
    <property type="entry name" value="DPP6 N-terminal domain-like"/>
    <property type="match status" value="1"/>
</dbReference>
<organism evidence="2 3">
    <name type="scientific">Gluconobacter thailandicus</name>
    <dbReference type="NCBI Taxonomy" id="257438"/>
    <lineage>
        <taxon>Bacteria</taxon>
        <taxon>Pseudomonadati</taxon>
        <taxon>Pseudomonadota</taxon>
        <taxon>Alphaproteobacteria</taxon>
        <taxon>Acetobacterales</taxon>
        <taxon>Acetobacteraceae</taxon>
        <taxon>Gluconobacter</taxon>
    </lineage>
</organism>
<dbReference type="AlphaFoldDB" id="A0AAP9JHF4"/>
<dbReference type="KEGG" id="gti:FXF46_05515"/>
<dbReference type="InterPro" id="IPR001375">
    <property type="entry name" value="Peptidase_S9_cat"/>
</dbReference>
<dbReference type="InterPro" id="IPR050585">
    <property type="entry name" value="Xaa-Pro_dipeptidyl-ppase/CocE"/>
</dbReference>
<dbReference type="PANTHER" id="PTHR43056:SF5">
    <property type="entry name" value="PEPTIDASE S9 PROLYL OLIGOPEPTIDASE CATALYTIC DOMAIN-CONTAINING PROTEIN"/>
    <property type="match status" value="1"/>
</dbReference>
<dbReference type="PANTHER" id="PTHR43056">
    <property type="entry name" value="PEPTIDASE S9 PROLYL OLIGOPEPTIDASE"/>
    <property type="match status" value="1"/>
</dbReference>
<dbReference type="Gene3D" id="2.120.10.30">
    <property type="entry name" value="TolB, C-terminal domain"/>
    <property type="match status" value="1"/>
</dbReference>
<evidence type="ECO:0000313" key="2">
    <source>
        <dbReference type="EMBL" id="QEH95795.1"/>
    </source>
</evidence>
<reference evidence="2 3" key="1">
    <citation type="submission" date="2019-08" db="EMBL/GenBank/DDBJ databases">
        <title>Gluconobacter frateurii HD924 genome.</title>
        <authorList>
            <person name="Liu Y."/>
            <person name="Zhang P."/>
        </authorList>
    </citation>
    <scope>NUCLEOTIDE SEQUENCE [LARGE SCALE GENOMIC DNA]</scope>
    <source>
        <strain evidence="2 3">HD924</strain>
    </source>
</reference>
<dbReference type="InterPro" id="IPR011042">
    <property type="entry name" value="6-blade_b-propeller_TolB-like"/>
</dbReference>
<dbReference type="RefSeq" id="WP_148620001.1">
    <property type="nucleotide sequence ID" value="NZ_CP043043.1"/>
</dbReference>
<gene>
    <name evidence="2" type="ORF">FXF46_05515</name>
</gene>
<evidence type="ECO:0000259" key="1">
    <source>
        <dbReference type="Pfam" id="PF00326"/>
    </source>
</evidence>
<dbReference type="Pfam" id="PF00326">
    <property type="entry name" value="Peptidase_S9"/>
    <property type="match status" value="1"/>
</dbReference>
<dbReference type="SUPFAM" id="SSF53474">
    <property type="entry name" value="alpha/beta-Hydrolases"/>
    <property type="match status" value="1"/>
</dbReference>
<dbReference type="InterPro" id="IPR029058">
    <property type="entry name" value="AB_hydrolase_fold"/>
</dbReference>
<feature type="domain" description="Peptidase S9 prolyl oligopeptidase catalytic" evidence="1">
    <location>
        <begin position="428"/>
        <end position="632"/>
    </location>
</feature>
<proteinExistence type="predicted"/>
<evidence type="ECO:0000313" key="3">
    <source>
        <dbReference type="Proteomes" id="UP000323560"/>
    </source>
</evidence>
<sequence length="635" mass="69471">MTELCPSPAAGNWPSWVGPDLVAGRTLSFAELKTAGDWIFWLETRPEEQGRAVIVGRRPDGTLVDLTPPDRTIGTRVHEYGGGAWDVRLSGDNPEVIFNDRKTGDLWITYGERSARVIDGQRVPEQRYADLTWDPTGNGVFCVRETHAGGMPVAALVYVDPMGKETVLTEEADFYAAPRPSPDGAFLAWFSWQNPEMPWTATTLSVAPLDRTSLQLGPATDLSGKEKCSIIEPRWAQDGTLYATSDARGSWSPVQFIRNGAGWTARFLPSVNAEIGLPHWVFGQRTLLPLSDGELLALGIRQGLNCVLHFANGQWEDVSMGAPVNVPERLTNGNFSWIDAREDAPPGLAIGDMTGSSEHFRSSVTFPESVTQNDISKPEPLSFQTADGTEAYALFYKPASGSSCLADGEKPPLVVMAHGGPTGRANPAFAFKVQWWTSRGFAVLDVNYRGSTGFGRQYREALNLKWGVADVEDCLAGVRAVIERNLVDPHRCVIRGSSAGGLTVLAALAHSDLFAAGASLYGVTDLRALAEETHKFEARYLDGLIGRYPEDEAVYLERSPITHADKINVPVLFLHGGADKVVPLSQAEAMSTKLEQAELHVYPDEGHGFRDRAVVEDALIRELRFYQRVFGEKID</sequence>
<dbReference type="Proteomes" id="UP000323560">
    <property type="component" value="Chromosome"/>
</dbReference>
<accession>A0AAP9JHF4</accession>
<dbReference type="Gene3D" id="3.40.50.1820">
    <property type="entry name" value="alpha/beta hydrolase"/>
    <property type="match status" value="1"/>
</dbReference>
<dbReference type="GO" id="GO:0008236">
    <property type="term" value="F:serine-type peptidase activity"/>
    <property type="evidence" value="ECO:0007669"/>
    <property type="project" value="InterPro"/>
</dbReference>
<name>A0AAP9JHF4_GLUTH</name>